<reference evidence="1 2" key="1">
    <citation type="journal article" date="2020" name="Genomics">
        <title>Complete, high-quality genomes from long-read metagenomic sequencing of two wolf lichen thalli reveals enigmatic genome architecture.</title>
        <authorList>
            <person name="McKenzie S.K."/>
            <person name="Walston R.F."/>
            <person name="Allen J.L."/>
        </authorList>
    </citation>
    <scope>NUCLEOTIDE SEQUENCE [LARGE SCALE GENOMIC DNA]</scope>
    <source>
        <strain evidence="1">WasteWater2</strain>
    </source>
</reference>
<gene>
    <name evidence="1" type="ORF">HO173_013153</name>
</gene>
<dbReference type="RefSeq" id="XP_037158134.1">
    <property type="nucleotide sequence ID" value="XM_037314978.1"/>
</dbReference>
<evidence type="ECO:0000313" key="2">
    <source>
        <dbReference type="Proteomes" id="UP000578531"/>
    </source>
</evidence>
<accession>A0A8H6FCV4</accession>
<sequence length="121" mass="13147">MDTGKEGGAALYGIFLPDTLHNQHLTSDLPNSSSTLSVDSTNTRRTLFRVRTRIHVIFESRRPTIRPVVDLAPNIIRPTVDAFCQAAVAVLMSIRWGIASDASIAVIPRISGAEHRLAQAG</sequence>
<comment type="caution">
    <text evidence="1">The sequence shown here is derived from an EMBL/GenBank/DDBJ whole genome shotgun (WGS) entry which is preliminary data.</text>
</comment>
<dbReference type="GeneID" id="59294781"/>
<protein>
    <submittedName>
        <fullName evidence="1">Uncharacterized protein</fullName>
    </submittedName>
</protein>
<dbReference type="AlphaFoldDB" id="A0A8H6FCV4"/>
<dbReference type="Proteomes" id="UP000578531">
    <property type="component" value="Unassembled WGS sequence"/>
</dbReference>
<organism evidence="1 2">
    <name type="scientific">Letharia columbiana</name>
    <dbReference type="NCBI Taxonomy" id="112416"/>
    <lineage>
        <taxon>Eukaryota</taxon>
        <taxon>Fungi</taxon>
        <taxon>Dikarya</taxon>
        <taxon>Ascomycota</taxon>
        <taxon>Pezizomycotina</taxon>
        <taxon>Lecanoromycetes</taxon>
        <taxon>OSLEUM clade</taxon>
        <taxon>Lecanoromycetidae</taxon>
        <taxon>Lecanorales</taxon>
        <taxon>Lecanorineae</taxon>
        <taxon>Parmeliaceae</taxon>
        <taxon>Letharia</taxon>
    </lineage>
</organism>
<keyword evidence="2" id="KW-1185">Reference proteome</keyword>
<dbReference type="EMBL" id="JACCJC010000131">
    <property type="protein sequence ID" value="KAF6223822.1"/>
    <property type="molecule type" value="Genomic_DNA"/>
</dbReference>
<proteinExistence type="predicted"/>
<name>A0A8H6FCV4_9LECA</name>
<evidence type="ECO:0000313" key="1">
    <source>
        <dbReference type="EMBL" id="KAF6223822.1"/>
    </source>
</evidence>